<feature type="region of interest" description="Disordered" evidence="1">
    <location>
        <begin position="132"/>
        <end position="157"/>
    </location>
</feature>
<protein>
    <submittedName>
        <fullName evidence="2">Uncharacterized protein</fullName>
    </submittedName>
</protein>
<keyword evidence="3" id="KW-1185">Reference proteome</keyword>
<evidence type="ECO:0000313" key="2">
    <source>
        <dbReference type="EMBL" id="QDU88375.1"/>
    </source>
</evidence>
<gene>
    <name evidence="2" type="ORF">Pla175_17510</name>
</gene>
<evidence type="ECO:0000256" key="1">
    <source>
        <dbReference type="SAM" id="MobiDB-lite"/>
    </source>
</evidence>
<proteinExistence type="predicted"/>
<sequence length="329" mass="37212">MPHHSKSRWRRANGSDQYMLAFDASRAERYALLDAIDHSRTGLSRVRWRNVRTLLKAIHRLDSRGDGCFAGIARMTAETELNRNSLNVARRDAELMGLVRVHRRATRSGRGRDTNILRVDWAAVAGIGLPSSEALGPESRNARPESRNARPESRNVIHSKDEVLSLSSEQNLPPPTPSDQPDDWPKVEEELFRVGVDDAAGAIAAARAAGASPRCVRRLIAVWSLRRTEWAPYDHVRLYHRVRRAKRDDDPELGWPPPSADYRDAQARQASVVRRAAEVDRIERRRVENKRLREKNAAEWREKSTSLVDELRAAKATSGIEQACDTHPP</sequence>
<feature type="region of interest" description="Disordered" evidence="1">
    <location>
        <begin position="165"/>
        <end position="184"/>
    </location>
</feature>
<organism evidence="2 3">
    <name type="scientific">Pirellulimonas nuda</name>
    <dbReference type="NCBI Taxonomy" id="2528009"/>
    <lineage>
        <taxon>Bacteria</taxon>
        <taxon>Pseudomonadati</taxon>
        <taxon>Planctomycetota</taxon>
        <taxon>Planctomycetia</taxon>
        <taxon>Pirellulales</taxon>
        <taxon>Lacipirellulaceae</taxon>
        <taxon>Pirellulimonas</taxon>
    </lineage>
</organism>
<name>A0A518DA66_9BACT</name>
<accession>A0A518DA66</accession>
<dbReference type="AlphaFoldDB" id="A0A518DA66"/>
<dbReference type="KEGG" id="pnd:Pla175_17510"/>
<dbReference type="EMBL" id="CP036291">
    <property type="protein sequence ID" value="QDU88375.1"/>
    <property type="molecule type" value="Genomic_DNA"/>
</dbReference>
<feature type="compositionally biased region" description="Basic and acidic residues" evidence="1">
    <location>
        <begin position="140"/>
        <end position="157"/>
    </location>
</feature>
<dbReference type="Proteomes" id="UP000317429">
    <property type="component" value="Chromosome"/>
</dbReference>
<evidence type="ECO:0000313" key="3">
    <source>
        <dbReference type="Proteomes" id="UP000317429"/>
    </source>
</evidence>
<reference evidence="2 3" key="1">
    <citation type="submission" date="2019-02" db="EMBL/GenBank/DDBJ databases">
        <title>Deep-cultivation of Planctomycetes and their phenomic and genomic characterization uncovers novel biology.</title>
        <authorList>
            <person name="Wiegand S."/>
            <person name="Jogler M."/>
            <person name="Boedeker C."/>
            <person name="Pinto D."/>
            <person name="Vollmers J."/>
            <person name="Rivas-Marin E."/>
            <person name="Kohn T."/>
            <person name="Peeters S.H."/>
            <person name="Heuer A."/>
            <person name="Rast P."/>
            <person name="Oberbeckmann S."/>
            <person name="Bunk B."/>
            <person name="Jeske O."/>
            <person name="Meyerdierks A."/>
            <person name="Storesund J.E."/>
            <person name="Kallscheuer N."/>
            <person name="Luecker S."/>
            <person name="Lage O.M."/>
            <person name="Pohl T."/>
            <person name="Merkel B.J."/>
            <person name="Hornburger P."/>
            <person name="Mueller R.-W."/>
            <person name="Bruemmer F."/>
            <person name="Labrenz M."/>
            <person name="Spormann A.M."/>
            <person name="Op den Camp H."/>
            <person name="Overmann J."/>
            <person name="Amann R."/>
            <person name="Jetten M.S.M."/>
            <person name="Mascher T."/>
            <person name="Medema M.H."/>
            <person name="Devos D.P."/>
            <person name="Kaster A.-K."/>
            <person name="Ovreas L."/>
            <person name="Rohde M."/>
            <person name="Galperin M.Y."/>
            <person name="Jogler C."/>
        </authorList>
    </citation>
    <scope>NUCLEOTIDE SEQUENCE [LARGE SCALE GENOMIC DNA]</scope>
    <source>
        <strain evidence="2 3">Pla175</strain>
    </source>
</reference>